<feature type="transmembrane region" description="Helical" evidence="1">
    <location>
        <begin position="199"/>
        <end position="217"/>
    </location>
</feature>
<feature type="domain" description="Acyltransferase 3" evidence="2">
    <location>
        <begin position="19"/>
        <end position="341"/>
    </location>
</feature>
<evidence type="ECO:0000259" key="2">
    <source>
        <dbReference type="Pfam" id="PF01757"/>
    </source>
</evidence>
<keyword evidence="1" id="KW-0472">Membrane</keyword>
<reference evidence="3 4" key="1">
    <citation type="submission" date="2020-08" db="EMBL/GenBank/DDBJ databases">
        <title>Genomic Encyclopedia of Type Strains, Phase III (KMG-III): the genomes of soil and plant-associated and newly described type strains.</title>
        <authorList>
            <person name="Whitman W."/>
        </authorList>
    </citation>
    <scope>NUCLEOTIDE SEQUENCE [LARGE SCALE GENOMIC DNA]</scope>
    <source>
        <strain evidence="3 4">CECT 8897</strain>
    </source>
</reference>
<keyword evidence="4" id="KW-1185">Reference proteome</keyword>
<dbReference type="Pfam" id="PF01757">
    <property type="entry name" value="Acyl_transf_3"/>
    <property type="match status" value="1"/>
</dbReference>
<evidence type="ECO:0000313" key="3">
    <source>
        <dbReference type="EMBL" id="MBB3119135.1"/>
    </source>
</evidence>
<dbReference type="InterPro" id="IPR050879">
    <property type="entry name" value="Acyltransferase_3"/>
</dbReference>
<dbReference type="Proteomes" id="UP000541535">
    <property type="component" value="Unassembled WGS sequence"/>
</dbReference>
<gene>
    <name evidence="3" type="ORF">FHS03_002186</name>
</gene>
<feature type="transmembrane region" description="Helical" evidence="1">
    <location>
        <begin position="237"/>
        <end position="254"/>
    </location>
</feature>
<comment type="caution">
    <text evidence="3">The sequence shown here is derived from an EMBL/GenBank/DDBJ whole genome shotgun (WGS) entry which is preliminary data.</text>
</comment>
<feature type="transmembrane region" description="Helical" evidence="1">
    <location>
        <begin position="327"/>
        <end position="346"/>
    </location>
</feature>
<keyword evidence="1" id="KW-0812">Transmembrane</keyword>
<sequence>MLNRGSARSLEAATGAHDNGFNLVRLIAALAVVVFHAWQLNRLAPMPDPLSRMMAPVTDLGNVAVGVFFLISGIFVSKSWLRDPHLLRFTLRRVVRIVPALFICLLLTTTLALAFHSVQGLAGLFDGATWRYILGNASLHGLRYIIPPNELTIPGVLEGRPLNGSLWTLYWEARMYIVLGLLGVAAIAPMRWWLMSMSVVLLLSTQLFPSVLSGYIWEVPMWSLFLTGVLLQTLSRHLRFGFAPVAVAAILLALNWTRNQALTPSGLTLVGIYLAAGALALWLGSARPRGLAHIQKHDYSYSIYIYHWPVMSMLAASLPPSVGAKTLLGLTVALTFLCAACSWHCVEAPAMRLLRRKLARHGGETSLRAAA</sequence>
<dbReference type="GO" id="GO:0009103">
    <property type="term" value="P:lipopolysaccharide biosynthetic process"/>
    <property type="evidence" value="ECO:0007669"/>
    <property type="project" value="TreeGrafter"/>
</dbReference>
<keyword evidence="1" id="KW-1133">Transmembrane helix</keyword>
<feature type="transmembrane region" description="Helical" evidence="1">
    <location>
        <begin position="173"/>
        <end position="192"/>
    </location>
</feature>
<dbReference type="PANTHER" id="PTHR23028">
    <property type="entry name" value="ACETYLTRANSFERASE"/>
    <property type="match status" value="1"/>
</dbReference>
<name>A0A7W5FTR7_9BURK</name>
<feature type="transmembrane region" description="Helical" evidence="1">
    <location>
        <begin position="266"/>
        <end position="284"/>
    </location>
</feature>
<dbReference type="PANTHER" id="PTHR23028:SF53">
    <property type="entry name" value="ACYL_TRANSF_3 DOMAIN-CONTAINING PROTEIN"/>
    <property type="match status" value="1"/>
</dbReference>
<dbReference type="EMBL" id="JACHXD010000005">
    <property type="protein sequence ID" value="MBB3119135.1"/>
    <property type="molecule type" value="Genomic_DNA"/>
</dbReference>
<feature type="transmembrane region" description="Helical" evidence="1">
    <location>
        <begin position="60"/>
        <end position="81"/>
    </location>
</feature>
<dbReference type="GO" id="GO:0016020">
    <property type="term" value="C:membrane"/>
    <property type="evidence" value="ECO:0007669"/>
    <property type="project" value="TreeGrafter"/>
</dbReference>
<feature type="transmembrane region" description="Helical" evidence="1">
    <location>
        <begin position="93"/>
        <end position="115"/>
    </location>
</feature>
<evidence type="ECO:0000256" key="1">
    <source>
        <dbReference type="SAM" id="Phobius"/>
    </source>
</evidence>
<accession>A0A7W5FTR7</accession>
<proteinExistence type="predicted"/>
<dbReference type="GO" id="GO:0016747">
    <property type="term" value="F:acyltransferase activity, transferring groups other than amino-acyl groups"/>
    <property type="evidence" value="ECO:0007669"/>
    <property type="project" value="InterPro"/>
</dbReference>
<protein>
    <submittedName>
        <fullName evidence="3">Peptidoglycan/LPS O-acetylase OafA/YrhL</fullName>
    </submittedName>
</protein>
<organism evidence="3 4">
    <name type="scientific">Pseudoduganella violacea</name>
    <dbReference type="NCBI Taxonomy" id="1715466"/>
    <lineage>
        <taxon>Bacteria</taxon>
        <taxon>Pseudomonadati</taxon>
        <taxon>Pseudomonadota</taxon>
        <taxon>Betaproteobacteria</taxon>
        <taxon>Burkholderiales</taxon>
        <taxon>Oxalobacteraceae</taxon>
        <taxon>Telluria group</taxon>
        <taxon>Pseudoduganella</taxon>
    </lineage>
</organism>
<dbReference type="InterPro" id="IPR002656">
    <property type="entry name" value="Acyl_transf_3_dom"/>
</dbReference>
<evidence type="ECO:0000313" key="4">
    <source>
        <dbReference type="Proteomes" id="UP000541535"/>
    </source>
</evidence>
<feature type="transmembrane region" description="Helical" evidence="1">
    <location>
        <begin position="21"/>
        <end position="40"/>
    </location>
</feature>
<dbReference type="AlphaFoldDB" id="A0A7W5FTR7"/>
<dbReference type="RefSeq" id="WP_183440990.1">
    <property type="nucleotide sequence ID" value="NZ_JACHXD010000005.1"/>
</dbReference>